<sequence>MVTLLCLFGLFIGQLRIVLAVRAINERYNRRYAVPFPPTYATAMKNVRTSVEQTRPIVPTAPVADA</sequence>
<feature type="signal peptide" evidence="1">
    <location>
        <begin position="1"/>
        <end position="20"/>
    </location>
</feature>
<dbReference type="Proteomes" id="UP000492821">
    <property type="component" value="Unassembled WGS sequence"/>
</dbReference>
<evidence type="ECO:0000313" key="3">
    <source>
        <dbReference type="WBParaSite" id="Pan_g17108.t1"/>
    </source>
</evidence>
<dbReference type="WBParaSite" id="Pan_g17108.t1">
    <property type="protein sequence ID" value="Pan_g17108.t1"/>
    <property type="gene ID" value="Pan_g17108"/>
</dbReference>
<protein>
    <submittedName>
        <fullName evidence="3">Chloride channel protein</fullName>
    </submittedName>
</protein>
<name>A0A7E4V6G0_PANRE</name>
<reference evidence="3" key="2">
    <citation type="submission" date="2020-10" db="UniProtKB">
        <authorList>
            <consortium name="WormBaseParasite"/>
        </authorList>
    </citation>
    <scope>IDENTIFICATION</scope>
</reference>
<proteinExistence type="predicted"/>
<evidence type="ECO:0000313" key="2">
    <source>
        <dbReference type="Proteomes" id="UP000492821"/>
    </source>
</evidence>
<organism evidence="2 3">
    <name type="scientific">Panagrellus redivivus</name>
    <name type="common">Microworm</name>
    <dbReference type="NCBI Taxonomy" id="6233"/>
    <lineage>
        <taxon>Eukaryota</taxon>
        <taxon>Metazoa</taxon>
        <taxon>Ecdysozoa</taxon>
        <taxon>Nematoda</taxon>
        <taxon>Chromadorea</taxon>
        <taxon>Rhabditida</taxon>
        <taxon>Tylenchina</taxon>
        <taxon>Panagrolaimomorpha</taxon>
        <taxon>Panagrolaimoidea</taxon>
        <taxon>Panagrolaimidae</taxon>
        <taxon>Panagrellus</taxon>
    </lineage>
</organism>
<keyword evidence="1" id="KW-0732">Signal</keyword>
<feature type="chain" id="PRO_5028887961" evidence="1">
    <location>
        <begin position="21"/>
        <end position="66"/>
    </location>
</feature>
<keyword evidence="2" id="KW-1185">Reference proteome</keyword>
<evidence type="ECO:0000256" key="1">
    <source>
        <dbReference type="SAM" id="SignalP"/>
    </source>
</evidence>
<reference evidence="2" key="1">
    <citation type="journal article" date="2013" name="Genetics">
        <title>The draft genome and transcriptome of Panagrellus redivivus are shaped by the harsh demands of a free-living lifestyle.</title>
        <authorList>
            <person name="Srinivasan J."/>
            <person name="Dillman A.R."/>
            <person name="Macchietto M.G."/>
            <person name="Heikkinen L."/>
            <person name="Lakso M."/>
            <person name="Fracchia K.M."/>
            <person name="Antoshechkin I."/>
            <person name="Mortazavi A."/>
            <person name="Wong G."/>
            <person name="Sternberg P.W."/>
        </authorList>
    </citation>
    <scope>NUCLEOTIDE SEQUENCE [LARGE SCALE GENOMIC DNA]</scope>
    <source>
        <strain evidence="2">MT8872</strain>
    </source>
</reference>
<accession>A0A7E4V6G0</accession>
<dbReference type="AlphaFoldDB" id="A0A7E4V6G0"/>